<dbReference type="RefSeq" id="WP_204655821.1">
    <property type="nucleotide sequence ID" value="NZ_CP056775.1"/>
</dbReference>
<comment type="subcellular location">
    <subcellularLocation>
        <location evidence="1">Periplasm</location>
    </subcellularLocation>
</comment>
<evidence type="ECO:0000256" key="2">
    <source>
        <dbReference type="ARBA" id="ARBA00022729"/>
    </source>
</evidence>
<keyword evidence="3" id="KW-0574">Periplasm</keyword>
<feature type="domain" description="Heparinase II/III-like C-terminal" evidence="6">
    <location>
        <begin position="408"/>
        <end position="550"/>
    </location>
</feature>
<dbReference type="PANTHER" id="PTHR39210:SF1">
    <property type="entry name" value="HEPARIN-SULFATE LYASE"/>
    <property type="match status" value="1"/>
</dbReference>
<organism evidence="7 8">
    <name type="scientific">Dyadobacter sandarakinus</name>
    <dbReference type="NCBI Taxonomy" id="2747268"/>
    <lineage>
        <taxon>Bacteria</taxon>
        <taxon>Pseudomonadati</taxon>
        <taxon>Bacteroidota</taxon>
        <taxon>Cytophagia</taxon>
        <taxon>Cytophagales</taxon>
        <taxon>Spirosomataceae</taxon>
        <taxon>Dyadobacter</taxon>
    </lineage>
</organism>
<evidence type="ECO:0000256" key="5">
    <source>
        <dbReference type="SAM" id="SignalP"/>
    </source>
</evidence>
<keyword evidence="4" id="KW-0456">Lyase</keyword>
<evidence type="ECO:0000256" key="3">
    <source>
        <dbReference type="ARBA" id="ARBA00022764"/>
    </source>
</evidence>
<dbReference type="PANTHER" id="PTHR39210">
    <property type="entry name" value="HEPARIN-SULFATE LYASE"/>
    <property type="match status" value="1"/>
</dbReference>
<dbReference type="SUPFAM" id="SSF48230">
    <property type="entry name" value="Chondroitin AC/alginate lyase"/>
    <property type="match status" value="1"/>
</dbReference>
<name>A0ABX7I6R8_9BACT</name>
<dbReference type="Gene3D" id="1.50.10.100">
    <property type="entry name" value="Chondroitin AC/alginate lyase"/>
    <property type="match status" value="1"/>
</dbReference>
<keyword evidence="8" id="KW-1185">Reference proteome</keyword>
<dbReference type="InterPro" id="IPR012480">
    <property type="entry name" value="Hepar_II_III_C"/>
</dbReference>
<feature type="signal peptide" evidence="5">
    <location>
        <begin position="1"/>
        <end position="21"/>
    </location>
</feature>
<reference evidence="7 8" key="1">
    <citation type="submission" date="2020-06" db="EMBL/GenBank/DDBJ databases">
        <title>Dyadobacter sandarakinus sp. nov., isolated from the soil of the Arctic Yellow River Station.</title>
        <authorList>
            <person name="Zhang Y."/>
            <person name="Peng F."/>
        </authorList>
    </citation>
    <scope>NUCLEOTIDE SEQUENCE [LARGE SCALE GENOMIC DNA]</scope>
    <source>
        <strain evidence="7 8">Q3-56</strain>
    </source>
</reference>
<gene>
    <name evidence="7" type="ORF">HWI92_13220</name>
</gene>
<protein>
    <submittedName>
        <fullName evidence="7">Heparinase II/III family protein</fullName>
    </submittedName>
</protein>
<proteinExistence type="predicted"/>
<sequence>MKIRLLRLVLLLTAGYLPALAQLTPRNILLSKYDLEAVEASLKGPGEWHPYPQTRQEWEKQGDPASLDSIVAAGEAAMQQPVPAVSAALLLDFVRSGDRTRHAGASFGRRNNLMNLVLAESVEGKGRFMDAIVDYVWAICEETYWGVPAHLSVQKAKNGLPDTEDPTVDLFGAETAAVLALTDYFLGEKLDQVSPLLRRRMYVETNNKIFNALEKPDRYSWLSKKNQVNNWNPWIVSNLVTTALLLEKDAKKRAGYVYQYMGFLDLYLNSLGEDGGCDEGPSYWFAAGASAYDVLELLESATSGKVNVYDHALIRNMAAYVYKVHIAGDYFVNFADADPKLKPDGLMLYRFGKAVDDPALQRFGGWAYRQFGAMVGGTGFHRPRRINNLLSVKTLQTANLPDFTPVRDAWLPDIEVMTARAGNGLYLASHAGHNAESHNHNDVGDFIVYADGEPVIIDAGRGNYTARTFSSQRYNLWFTQSQYHNLPIVNGNGQPAGKNARAKDVKYNLSGNRSTLAMDLTPAFVPEAGVVSWKRQVTLDRAKGHVEVDEDYALKQQPDSLQQVFMTVCEADIREPGKIVLTTSGKKRVQVTYDAKRWSAATDFPSTEGMEYSSFKTKWDGRPVQRIILRSKTRPAKGKHRFVISKL</sequence>
<dbReference type="InterPro" id="IPR008929">
    <property type="entry name" value="Chondroitin_lyas"/>
</dbReference>
<evidence type="ECO:0000256" key="4">
    <source>
        <dbReference type="ARBA" id="ARBA00023239"/>
    </source>
</evidence>
<dbReference type="Proteomes" id="UP000612680">
    <property type="component" value="Chromosome"/>
</dbReference>
<evidence type="ECO:0000313" key="8">
    <source>
        <dbReference type="Proteomes" id="UP000612680"/>
    </source>
</evidence>
<accession>A0ABX7I6R8</accession>
<evidence type="ECO:0000259" key="6">
    <source>
        <dbReference type="Pfam" id="PF07940"/>
    </source>
</evidence>
<evidence type="ECO:0000256" key="1">
    <source>
        <dbReference type="ARBA" id="ARBA00004418"/>
    </source>
</evidence>
<dbReference type="EMBL" id="CP056775">
    <property type="protein sequence ID" value="QRR01801.1"/>
    <property type="molecule type" value="Genomic_DNA"/>
</dbReference>
<evidence type="ECO:0000313" key="7">
    <source>
        <dbReference type="EMBL" id="QRR01801.1"/>
    </source>
</evidence>
<dbReference type="Pfam" id="PF07940">
    <property type="entry name" value="Hepar_II_III_C"/>
    <property type="match status" value="1"/>
</dbReference>
<feature type="chain" id="PRO_5046562774" evidence="5">
    <location>
        <begin position="22"/>
        <end position="647"/>
    </location>
</feature>
<dbReference type="Gene3D" id="2.70.98.70">
    <property type="match status" value="1"/>
</dbReference>
<keyword evidence="2 5" id="KW-0732">Signal</keyword>